<keyword evidence="2" id="KW-0808">Transferase</keyword>
<evidence type="ECO:0000259" key="1">
    <source>
        <dbReference type="Pfam" id="PF00535"/>
    </source>
</evidence>
<dbReference type="Gene3D" id="3.90.550.10">
    <property type="entry name" value="Spore Coat Polysaccharide Biosynthesis Protein SpsA, Chain A"/>
    <property type="match status" value="1"/>
</dbReference>
<accession>A0A1J5TSC2</accession>
<dbReference type="AlphaFoldDB" id="A0A1J5TSC2"/>
<sequence>MGNRVKISIVTATYNVAKDLPHLIESLRHQTDKDFEWAVADGASTDGTVDLLQSVTDINVVITSQADFGIYDALNRAIKLSSGDYYVVAGADDVFAPDAVANFRREIEHSGADIIAAKAMYGLRCLKVKKGPSWLLGDLSYIAAHVLATAFRKSLHLTYGYYSRLYPIAADQFFVMRACSGGARRYESDFVAGMIGQGGVSSLDRVGNATEMFRVQVALGRSIFMQTLLFLLRLLRSKK</sequence>
<dbReference type="GO" id="GO:0016757">
    <property type="term" value="F:glycosyltransferase activity"/>
    <property type="evidence" value="ECO:0007669"/>
    <property type="project" value="UniProtKB-KW"/>
</dbReference>
<organism evidence="2">
    <name type="scientific">mine drainage metagenome</name>
    <dbReference type="NCBI Taxonomy" id="410659"/>
    <lineage>
        <taxon>unclassified sequences</taxon>
        <taxon>metagenomes</taxon>
        <taxon>ecological metagenomes</taxon>
    </lineage>
</organism>
<reference evidence="2" key="1">
    <citation type="submission" date="2016-10" db="EMBL/GenBank/DDBJ databases">
        <title>Sequence of Gallionella enrichment culture.</title>
        <authorList>
            <person name="Poehlein A."/>
            <person name="Muehling M."/>
            <person name="Daniel R."/>
        </authorList>
    </citation>
    <scope>NUCLEOTIDE SEQUENCE</scope>
</reference>
<gene>
    <name evidence="2" type="ORF">GALL_00230</name>
</gene>
<evidence type="ECO:0000313" key="2">
    <source>
        <dbReference type="EMBL" id="OIR19144.1"/>
    </source>
</evidence>
<dbReference type="EMBL" id="MLJW01000001">
    <property type="protein sequence ID" value="OIR19144.1"/>
    <property type="molecule type" value="Genomic_DNA"/>
</dbReference>
<comment type="caution">
    <text evidence="2">The sequence shown here is derived from an EMBL/GenBank/DDBJ whole genome shotgun (WGS) entry which is preliminary data.</text>
</comment>
<dbReference type="PANTHER" id="PTHR22916:SF67">
    <property type="entry name" value="COLANIC ACID BIOSYNTHESIS GLYCOSYL TRANSFERASE WCAE-RELATED"/>
    <property type="match status" value="1"/>
</dbReference>
<proteinExistence type="predicted"/>
<dbReference type="EC" id="2.4.1.-" evidence="2"/>
<dbReference type="PANTHER" id="PTHR22916">
    <property type="entry name" value="GLYCOSYLTRANSFERASE"/>
    <property type="match status" value="1"/>
</dbReference>
<dbReference type="Pfam" id="PF00535">
    <property type="entry name" value="Glycos_transf_2"/>
    <property type="match status" value="1"/>
</dbReference>
<keyword evidence="2" id="KW-0328">Glycosyltransferase</keyword>
<protein>
    <submittedName>
        <fullName evidence="2">PGL/p-HBAD biosynthesis glycosyltransferase</fullName>
        <ecNumber evidence="2">2.4.1.-</ecNumber>
    </submittedName>
</protein>
<dbReference type="SUPFAM" id="SSF53448">
    <property type="entry name" value="Nucleotide-diphospho-sugar transferases"/>
    <property type="match status" value="1"/>
</dbReference>
<name>A0A1J5TSC2_9ZZZZ</name>
<dbReference type="InterPro" id="IPR029044">
    <property type="entry name" value="Nucleotide-diphossugar_trans"/>
</dbReference>
<dbReference type="InterPro" id="IPR001173">
    <property type="entry name" value="Glyco_trans_2-like"/>
</dbReference>
<feature type="domain" description="Glycosyltransferase 2-like" evidence="1">
    <location>
        <begin position="8"/>
        <end position="122"/>
    </location>
</feature>